<organism evidence="1 2">
    <name type="scientific">Bosea massiliensis</name>
    <dbReference type="NCBI Taxonomy" id="151419"/>
    <lineage>
        <taxon>Bacteria</taxon>
        <taxon>Pseudomonadati</taxon>
        <taxon>Pseudomonadota</taxon>
        <taxon>Alphaproteobacteria</taxon>
        <taxon>Hyphomicrobiales</taxon>
        <taxon>Boseaceae</taxon>
        <taxon>Bosea</taxon>
    </lineage>
</organism>
<evidence type="ECO:0000313" key="2">
    <source>
        <dbReference type="Proteomes" id="UP001596060"/>
    </source>
</evidence>
<name>A0ABW0P7W0_9HYPH</name>
<keyword evidence="2" id="KW-1185">Reference proteome</keyword>
<dbReference type="EMBL" id="JBHSLU010000113">
    <property type="protein sequence ID" value="MFC5508731.1"/>
    <property type="molecule type" value="Genomic_DNA"/>
</dbReference>
<proteinExistence type="predicted"/>
<evidence type="ECO:0000313" key="1">
    <source>
        <dbReference type="EMBL" id="MFC5508731.1"/>
    </source>
</evidence>
<protein>
    <submittedName>
        <fullName evidence="1">Uncharacterized protein</fullName>
    </submittedName>
</protein>
<dbReference type="Proteomes" id="UP001596060">
    <property type="component" value="Unassembled WGS sequence"/>
</dbReference>
<comment type="caution">
    <text evidence="1">The sequence shown here is derived from an EMBL/GenBank/DDBJ whole genome shotgun (WGS) entry which is preliminary data.</text>
</comment>
<sequence>MSALFAGAGYYRISTAPGQRIVAWCVPRDGGGTIAAFRSQAAARDPAKAIATYSAAEFAAVAVEAICPLAAG</sequence>
<reference evidence="2" key="1">
    <citation type="journal article" date="2019" name="Int. J. Syst. Evol. Microbiol.">
        <title>The Global Catalogue of Microorganisms (GCM) 10K type strain sequencing project: providing services to taxonomists for standard genome sequencing and annotation.</title>
        <authorList>
            <consortium name="The Broad Institute Genomics Platform"/>
            <consortium name="The Broad Institute Genome Sequencing Center for Infectious Disease"/>
            <person name="Wu L."/>
            <person name="Ma J."/>
        </authorList>
    </citation>
    <scope>NUCLEOTIDE SEQUENCE [LARGE SCALE GENOMIC DNA]</scope>
    <source>
        <strain evidence="2">CCUG 43117</strain>
    </source>
</reference>
<gene>
    <name evidence="1" type="ORF">ACFPN9_26195</name>
</gene>
<dbReference type="RefSeq" id="WP_377817903.1">
    <property type="nucleotide sequence ID" value="NZ_JBHSLU010000113.1"/>
</dbReference>
<accession>A0ABW0P7W0</accession>